<gene>
    <name evidence="1" type="ORF">AOE01nite_23190</name>
</gene>
<comment type="caution">
    <text evidence="1">The sequence shown here is derived from an EMBL/GenBank/DDBJ whole genome shotgun (WGS) entry which is preliminary data.</text>
</comment>
<organism evidence="1 2">
    <name type="scientific">Acetobacter oeni</name>
    <dbReference type="NCBI Taxonomy" id="304077"/>
    <lineage>
        <taxon>Bacteria</taxon>
        <taxon>Pseudomonadati</taxon>
        <taxon>Pseudomonadota</taxon>
        <taxon>Alphaproteobacteria</taxon>
        <taxon>Acetobacterales</taxon>
        <taxon>Acetobacteraceae</taxon>
        <taxon>Acetobacter</taxon>
    </lineage>
</organism>
<proteinExistence type="predicted"/>
<protein>
    <submittedName>
        <fullName evidence="1">Uncharacterized protein</fullName>
    </submittedName>
</protein>
<sequence>MIPGLAYIVVRPTIARMARLWVIKRPSANILNDCRLLSPYFLTLRDLPNDCDEGDSGRNYLTDQDAGGLWFLPGLGAEP</sequence>
<dbReference type="EMBL" id="BJYG01000033">
    <property type="protein sequence ID" value="GEN64095.1"/>
    <property type="molecule type" value="Genomic_DNA"/>
</dbReference>
<accession>A0A511XMB8</accession>
<reference evidence="1 2" key="1">
    <citation type="submission" date="2019-07" db="EMBL/GenBank/DDBJ databases">
        <title>Whole genome shotgun sequence of Acetobacter oeni NBRC 105207.</title>
        <authorList>
            <person name="Hosoyama A."/>
            <person name="Uohara A."/>
            <person name="Ohji S."/>
            <person name="Ichikawa N."/>
        </authorList>
    </citation>
    <scope>NUCLEOTIDE SEQUENCE [LARGE SCALE GENOMIC DNA]</scope>
    <source>
        <strain evidence="1 2">NBRC 105207</strain>
    </source>
</reference>
<name>A0A511XMB8_9PROT</name>
<dbReference type="Proteomes" id="UP000321746">
    <property type="component" value="Unassembled WGS sequence"/>
</dbReference>
<dbReference type="AlphaFoldDB" id="A0A511XMB8"/>
<keyword evidence="2" id="KW-1185">Reference proteome</keyword>
<evidence type="ECO:0000313" key="1">
    <source>
        <dbReference type="EMBL" id="GEN64095.1"/>
    </source>
</evidence>
<evidence type="ECO:0000313" key="2">
    <source>
        <dbReference type="Proteomes" id="UP000321746"/>
    </source>
</evidence>